<proteinExistence type="predicted"/>
<dbReference type="Proteomes" id="UP000035681">
    <property type="component" value="Unplaced"/>
</dbReference>
<dbReference type="InterPro" id="IPR004245">
    <property type="entry name" value="DUF229"/>
</dbReference>
<dbReference type="PANTHER" id="PTHR10974:SF75">
    <property type="entry name" value="SULFATASE DOMAIN-CONTAINING PROTEIN"/>
    <property type="match status" value="1"/>
</dbReference>
<evidence type="ECO:0000313" key="3">
    <source>
        <dbReference type="WBParaSite" id="SSTP_0000641200.1"/>
    </source>
</evidence>
<accession>A0A0K0EA84</accession>
<dbReference type="STRING" id="6248.A0A0K0EA84"/>
<dbReference type="InterPro" id="IPR017850">
    <property type="entry name" value="Alkaline_phosphatase_core_sf"/>
</dbReference>
<keyword evidence="1" id="KW-0812">Transmembrane</keyword>
<protein>
    <submittedName>
        <fullName evidence="4">Sulfatase N-terminal domain-containing protein</fullName>
    </submittedName>
    <submittedName>
        <fullName evidence="3">Sulfatase domain-containing protein</fullName>
    </submittedName>
</protein>
<sequence length="656" mass="78833">MIRKFVIDSDKYYINIQKIFKLLKLLKIKVVKSIKRNNGLIIFVIFLILLLKYIINNYSDSFNYRISYKNFYKEKIINDKILTIGDCFLSKDVLFSDNYLKYVDDFNVSKINEINNNYCIYKYRNDFYHLQDGLLFVKSKNIKCKYRCKIPDGDKNITNTYFIDIIDIALLPCDIFEIICNDTINNKTLYDYNFHIRRVVTKNMYLSNILKNKYKPHELSKQYDVILYIVNFLSNYHAHRALNKTRKYLLNNFNGFEMNYLNVQGNDSRSNIYGLLLNKQNNNVTDQFENKKIKINDWFTKSACNEYLEVNTYLPYLYKSMGYVTLLADDSENGGIFNFPNCQGFKKNVVHHYFRPFQNFFHDKNIKKFLLKKFEKQCQSHGFHIMEYFEKFLIRYKYNVKMAVLWQTTPMKNNMKDIFYYDHLFEEFFDNQSEYINNSFLFFLGDYGYGNSNYSKTFKNSFEYKNPYFFISVPYDLRQNKELIKNLKDNSNKHISFMDIYATLLDILTEGRRDKYQNFGYYNLSNTVNFNIKGSSLFRPIFSNNNRSCYDMYIPKHNCFCKILYEKLPKSFVNEYYKLKQAFITVLNKKIKNINVNKNIKKILINEKFFEAKIAMSPNEDILYQVDSVTIPGNKKFRAFFNKEFELVNNEIIKLD</sequence>
<dbReference type="Pfam" id="PF02995">
    <property type="entry name" value="DUF229"/>
    <property type="match status" value="1"/>
</dbReference>
<dbReference type="WBParaSite" id="TCONS_00016258.p1">
    <property type="protein sequence ID" value="TCONS_00016258.p1"/>
    <property type="gene ID" value="XLOC_010799"/>
</dbReference>
<feature type="transmembrane region" description="Helical" evidence="1">
    <location>
        <begin position="37"/>
        <end position="55"/>
    </location>
</feature>
<reference evidence="3" key="1">
    <citation type="submission" date="2015-08" db="UniProtKB">
        <authorList>
            <consortium name="WormBaseParasite"/>
        </authorList>
    </citation>
    <scope>IDENTIFICATION</scope>
</reference>
<dbReference type="WBParaSite" id="SSTP_0000641200.1">
    <property type="protein sequence ID" value="SSTP_0000641200.1"/>
    <property type="gene ID" value="SSTP_0000641200"/>
</dbReference>
<dbReference type="Gene3D" id="3.40.720.10">
    <property type="entry name" value="Alkaline Phosphatase, subunit A"/>
    <property type="match status" value="1"/>
</dbReference>
<organism evidence="3">
    <name type="scientific">Strongyloides stercoralis</name>
    <name type="common">Threadworm</name>
    <dbReference type="NCBI Taxonomy" id="6248"/>
    <lineage>
        <taxon>Eukaryota</taxon>
        <taxon>Metazoa</taxon>
        <taxon>Ecdysozoa</taxon>
        <taxon>Nematoda</taxon>
        <taxon>Chromadorea</taxon>
        <taxon>Rhabditida</taxon>
        <taxon>Tylenchina</taxon>
        <taxon>Panagrolaimomorpha</taxon>
        <taxon>Strongyloidoidea</taxon>
        <taxon>Strongyloididae</taxon>
        <taxon>Strongyloides</taxon>
    </lineage>
</organism>
<dbReference type="AlphaFoldDB" id="A0A0K0EA84"/>
<evidence type="ECO:0000256" key="1">
    <source>
        <dbReference type="SAM" id="Phobius"/>
    </source>
</evidence>
<keyword evidence="1" id="KW-0472">Membrane</keyword>
<dbReference type="SUPFAM" id="SSF53649">
    <property type="entry name" value="Alkaline phosphatase-like"/>
    <property type="match status" value="1"/>
</dbReference>
<keyword evidence="2" id="KW-1185">Reference proteome</keyword>
<dbReference type="PANTHER" id="PTHR10974">
    <property type="entry name" value="FI08016P-RELATED"/>
    <property type="match status" value="1"/>
</dbReference>
<keyword evidence="1" id="KW-1133">Transmembrane helix</keyword>
<dbReference type="GO" id="GO:0005615">
    <property type="term" value="C:extracellular space"/>
    <property type="evidence" value="ECO:0007669"/>
    <property type="project" value="TreeGrafter"/>
</dbReference>
<evidence type="ECO:0000313" key="2">
    <source>
        <dbReference type="Proteomes" id="UP000035681"/>
    </source>
</evidence>
<evidence type="ECO:0000313" key="4">
    <source>
        <dbReference type="WBParaSite" id="TCONS_00016258.p1"/>
    </source>
</evidence>
<name>A0A0K0EA84_STRER</name>